<dbReference type="GO" id="GO:0008270">
    <property type="term" value="F:zinc ion binding"/>
    <property type="evidence" value="ECO:0007669"/>
    <property type="project" value="UniProtKB-KW"/>
</dbReference>
<dbReference type="OrthoDB" id="3437960at2759"/>
<evidence type="ECO:0000259" key="15">
    <source>
        <dbReference type="PROSITE" id="PS50157"/>
    </source>
</evidence>
<dbReference type="PROSITE" id="PS50157">
    <property type="entry name" value="ZINC_FINGER_C2H2_2"/>
    <property type="match status" value="3"/>
</dbReference>
<evidence type="ECO:0000256" key="13">
    <source>
        <dbReference type="PROSITE-ProRule" id="PRU00042"/>
    </source>
</evidence>
<dbReference type="Pfam" id="PF00096">
    <property type="entry name" value="zf-C2H2"/>
    <property type="match status" value="2"/>
</dbReference>
<evidence type="ECO:0000256" key="12">
    <source>
        <dbReference type="ARBA" id="ARBA00023242"/>
    </source>
</evidence>
<sequence>MIMDSIDTFAASGATLMPDPVGSMSFEAFSTDNDEISSCLASAVALPDQVSTGEQCVTYKGVFSTTAPSLSPLFINLLAQGNQPDDLMSEASETLSVTNTPPPPPYSEPHHISLPDLGAGVLRGINIKEEESPAASSCSLAQPKMRKYPSRPSKTPLHERPYACPSETCDRRFSRSDELTRHIRIHTGQKPFQCRICMRAFSRSDHLTTHIRTHTGEKPFACEQCGRKFARSDEKKRHSKVHLKQKKKSPPSATAVAPTIVTTSS</sequence>
<evidence type="ECO:0000256" key="9">
    <source>
        <dbReference type="ARBA" id="ARBA00023015"/>
    </source>
</evidence>
<feature type="region of interest" description="Disordered" evidence="14">
    <location>
        <begin position="133"/>
        <end position="162"/>
    </location>
</feature>
<feature type="domain" description="C2H2-type" evidence="15">
    <location>
        <begin position="162"/>
        <end position="191"/>
    </location>
</feature>
<evidence type="ECO:0000256" key="8">
    <source>
        <dbReference type="ARBA" id="ARBA00022833"/>
    </source>
</evidence>
<dbReference type="SMART" id="SM00355">
    <property type="entry name" value="ZnF_C2H2"/>
    <property type="match status" value="3"/>
</dbReference>
<comment type="caution">
    <text evidence="16">The sequence shown here is derived from an EMBL/GenBank/DDBJ whole genome shotgun (WGS) entry which is preliminary data.</text>
</comment>
<evidence type="ECO:0000256" key="1">
    <source>
        <dbReference type="ARBA" id="ARBA00004123"/>
    </source>
</evidence>
<dbReference type="Proteomes" id="UP000549394">
    <property type="component" value="Unassembled WGS sequence"/>
</dbReference>
<dbReference type="InterPro" id="IPR036236">
    <property type="entry name" value="Znf_C2H2_sf"/>
</dbReference>
<evidence type="ECO:0000256" key="11">
    <source>
        <dbReference type="ARBA" id="ARBA00023163"/>
    </source>
</evidence>
<feature type="domain" description="C2H2-type" evidence="15">
    <location>
        <begin position="220"/>
        <end position="247"/>
    </location>
</feature>
<dbReference type="PROSITE" id="PS00028">
    <property type="entry name" value="ZINC_FINGER_C2H2_1"/>
    <property type="match status" value="3"/>
</dbReference>
<feature type="region of interest" description="Disordered" evidence="14">
    <location>
        <begin position="231"/>
        <end position="265"/>
    </location>
</feature>
<evidence type="ECO:0000313" key="17">
    <source>
        <dbReference type="Proteomes" id="UP000549394"/>
    </source>
</evidence>
<dbReference type="FunFam" id="3.30.160.60:FF:000092">
    <property type="entry name" value="Early growth response protein 3"/>
    <property type="match status" value="1"/>
</dbReference>
<organism evidence="16 17">
    <name type="scientific">Dimorphilus gyrociliatus</name>
    <dbReference type="NCBI Taxonomy" id="2664684"/>
    <lineage>
        <taxon>Eukaryota</taxon>
        <taxon>Metazoa</taxon>
        <taxon>Spiralia</taxon>
        <taxon>Lophotrochozoa</taxon>
        <taxon>Annelida</taxon>
        <taxon>Polychaeta</taxon>
        <taxon>Polychaeta incertae sedis</taxon>
        <taxon>Dinophilidae</taxon>
        <taxon>Dimorphilus</taxon>
    </lineage>
</organism>
<keyword evidence="10" id="KW-0238">DNA-binding</keyword>
<dbReference type="Gene3D" id="3.30.160.60">
    <property type="entry name" value="Classic Zinc Finger"/>
    <property type="match status" value="3"/>
</dbReference>
<evidence type="ECO:0000256" key="7">
    <source>
        <dbReference type="ARBA" id="ARBA00022771"/>
    </source>
</evidence>
<dbReference type="PANTHER" id="PTHR23235:SF60">
    <property type="entry name" value="STRIPE, ISOFORM D"/>
    <property type="match status" value="1"/>
</dbReference>
<keyword evidence="17" id="KW-1185">Reference proteome</keyword>
<dbReference type="GO" id="GO:0000981">
    <property type="term" value="F:DNA-binding transcription factor activity, RNA polymerase II-specific"/>
    <property type="evidence" value="ECO:0007669"/>
    <property type="project" value="TreeGrafter"/>
</dbReference>
<comment type="subcellular location">
    <subcellularLocation>
        <location evidence="2">Cytoplasm</location>
    </subcellularLocation>
    <subcellularLocation>
        <location evidence="1">Nucleus</location>
    </subcellularLocation>
</comment>
<keyword evidence="6" id="KW-0677">Repeat</keyword>
<accession>A0A7I8W3R9</accession>
<evidence type="ECO:0000256" key="3">
    <source>
        <dbReference type="ARBA" id="ARBA00005682"/>
    </source>
</evidence>
<dbReference type="GO" id="GO:0005737">
    <property type="term" value="C:cytoplasm"/>
    <property type="evidence" value="ECO:0007669"/>
    <property type="project" value="UniProtKB-SubCell"/>
</dbReference>
<feature type="domain" description="C2H2-type" evidence="15">
    <location>
        <begin position="192"/>
        <end position="219"/>
    </location>
</feature>
<evidence type="ECO:0000256" key="14">
    <source>
        <dbReference type="SAM" id="MobiDB-lite"/>
    </source>
</evidence>
<evidence type="ECO:0000256" key="10">
    <source>
        <dbReference type="ARBA" id="ARBA00023125"/>
    </source>
</evidence>
<feature type="compositionally biased region" description="Basic residues" evidence="14">
    <location>
        <begin position="237"/>
        <end position="249"/>
    </location>
</feature>
<dbReference type="PANTHER" id="PTHR23235">
    <property type="entry name" value="KRUEPPEL-LIKE TRANSCRIPTION FACTOR"/>
    <property type="match status" value="1"/>
</dbReference>
<protein>
    <submittedName>
        <fullName evidence="16">DgyrCDS10942</fullName>
    </submittedName>
</protein>
<gene>
    <name evidence="16" type="ORF">DGYR_LOCUS10322</name>
</gene>
<evidence type="ECO:0000256" key="6">
    <source>
        <dbReference type="ARBA" id="ARBA00022737"/>
    </source>
</evidence>
<comment type="similarity">
    <text evidence="3">Belongs to the EGR C2H2-type zinc-finger protein family.</text>
</comment>
<dbReference type="AlphaFoldDB" id="A0A7I8W3R9"/>
<evidence type="ECO:0000256" key="2">
    <source>
        <dbReference type="ARBA" id="ARBA00004496"/>
    </source>
</evidence>
<name>A0A7I8W3R9_9ANNE</name>
<evidence type="ECO:0000313" key="16">
    <source>
        <dbReference type="EMBL" id="CAD5122521.1"/>
    </source>
</evidence>
<dbReference type="EMBL" id="CAJFCJ010000017">
    <property type="protein sequence ID" value="CAD5122521.1"/>
    <property type="molecule type" value="Genomic_DNA"/>
</dbReference>
<reference evidence="16 17" key="1">
    <citation type="submission" date="2020-08" db="EMBL/GenBank/DDBJ databases">
        <authorList>
            <person name="Hejnol A."/>
        </authorList>
    </citation>
    <scope>NUCLEOTIDE SEQUENCE [LARGE SCALE GENOMIC DNA]</scope>
</reference>
<keyword evidence="7 13" id="KW-0863">Zinc-finger</keyword>
<dbReference type="GO" id="GO:0005634">
    <property type="term" value="C:nucleus"/>
    <property type="evidence" value="ECO:0007669"/>
    <property type="project" value="UniProtKB-SubCell"/>
</dbReference>
<dbReference type="SUPFAM" id="SSF57667">
    <property type="entry name" value="beta-beta-alpha zinc fingers"/>
    <property type="match status" value="2"/>
</dbReference>
<keyword evidence="9" id="KW-0805">Transcription regulation</keyword>
<keyword evidence="8" id="KW-0862">Zinc</keyword>
<dbReference type="GO" id="GO:0000978">
    <property type="term" value="F:RNA polymerase II cis-regulatory region sequence-specific DNA binding"/>
    <property type="evidence" value="ECO:0007669"/>
    <property type="project" value="TreeGrafter"/>
</dbReference>
<evidence type="ECO:0000256" key="5">
    <source>
        <dbReference type="ARBA" id="ARBA00022723"/>
    </source>
</evidence>
<keyword evidence="12" id="KW-0539">Nucleus</keyword>
<proteinExistence type="inferred from homology"/>
<keyword evidence="4" id="KW-0963">Cytoplasm</keyword>
<evidence type="ECO:0000256" key="4">
    <source>
        <dbReference type="ARBA" id="ARBA00022490"/>
    </source>
</evidence>
<dbReference type="InterPro" id="IPR013087">
    <property type="entry name" value="Znf_C2H2_type"/>
</dbReference>
<keyword evidence="11" id="KW-0804">Transcription</keyword>
<keyword evidence="5" id="KW-0479">Metal-binding</keyword>